<dbReference type="SUPFAM" id="SSF48371">
    <property type="entry name" value="ARM repeat"/>
    <property type="match status" value="2"/>
</dbReference>
<dbReference type="Pfam" id="PF11919">
    <property type="entry name" value="PSME4_C"/>
    <property type="match status" value="1"/>
</dbReference>
<dbReference type="Gene3D" id="1.25.10.10">
    <property type="entry name" value="Leucine-rich Repeat Variant"/>
    <property type="match status" value="1"/>
</dbReference>
<evidence type="ECO:0000313" key="13">
    <source>
        <dbReference type="Proteomes" id="UP000695022"/>
    </source>
</evidence>
<gene>
    <name evidence="14" type="primary">LOC106809589</name>
</gene>
<dbReference type="InterPro" id="IPR016024">
    <property type="entry name" value="ARM-type_fold"/>
</dbReference>
<evidence type="ECO:0000256" key="7">
    <source>
        <dbReference type="ARBA" id="ARBA00023204"/>
    </source>
</evidence>
<sequence length="1782" mass="202004">MAVDNGLKQASSNMFKTQKNSIYNELLPYAEDIKEEAEIHLSLIKENIGRSVLMKELRPGVLFWTAKLNKYITLYGFKFSKEDHLAFINLFFNLVTAEDMEMALVAKFSLMLTTLVKKKELLSRDDLVLPWRPLYELYNEITYGGNEQIGLVLLPTNIDGAVKNLIKACRVYFPAEATREMVAEWRPLMCPFDTTMSKAMQCFELFLPTILPPELHEHGFKVWFDELMTMWEACHNVPSWEVHLINLFARTAKDNIGYIDWQPYISMIFTRMIRSFNLPVGSRQIQVGRTNCSFDIGATAMWIAAMMGGGQPTVSYIHKMFQAMESYFHPSNTGRWILKLQRLMAKLTAGLVRRLNEERHQKRSWVPAIPAGHCLGEAEITEFVEAVKPVVMLSMFSKAGSGDCAGSLQNLSTVRPELVIPPLLEQLYPSLTTLTEPHRLVSTMNCVVAVSRSMLRTQERYSEGRHHFLPLLMLCLPGIDSNDIKKSMVTFQLISTFVTLVPLVDCSSAVQNRSDLSEEEKELCSATAGFEDFVLLFMDRCFELVRNSSVVAGSQHHTANAHDKMNAEESMLEVGISSTISAVLTQCSREIYDAAVQMLFNFVCNNVFEVAVAGKFVANMCRAATKSNPQVALKLFVPHFHKVIVQLTSGEDLKEEAADTELLWTLQLLCEDWCIEGDVDNLNISWHIPSVEEKQFAQEILDTFMQPAIARLNSVSDDTNLSRIELQEDLNLVLECLHGAGAMLPLLDGEPIYLAVLSYQGVQRDDFDTRWKSFHIVKKAMENKLMGNKRHIRALLIDRVVLQHERRIMDKSKFQFTDLHQRSLEDLFLLSTSRYSQVRARAQAVMSTVMHDFPHCYTRILPRTLALLKEDPDISHEQLKGALYILRGNVKSTCLATKHDWKVLSQVWPAIIEAQHSEKLSIIDMLDLLVDRISKNIDTLSLTVTVPDAVLQAAEKMWAHQPMPEQQTPEAAELTQAEARLQERNTENLKIYKTMIDKNVELLNDGKLRWRHYQVAVSFLTQLLREDERLPMHAVRVLVNNLNHDSLIVRKLCTSAMGAVLKQQKRTREKKEVDVTTGHFVATECPRESLMGTKPSQIATPACTPVPASTDCATPAETSESVATLGCPGSPPTPDAISDALTAAAEKGSKMAAGDRGSKMATAESESKMGASEEDTLPPLSQPNNDWLLLDMKDVPNTADSWRRCVMIDKTHLGYYCWPKPLMAHALNPERPPGARKRDDLDEEEIPLFDAMSDPVFIEKLVGFMSLEDRKGKDKFDARKYTFLKGIFRNYESALLGVLRPHIEKLAVDPHESSQRFSAECIAALMRGSKHWSWEQLDEMYSWLVPLLRLVIKNMTVETISDWGSCIATASESLDPKRLHWLFKVLMENPFHREADGSFMVTSHLYLLQAAIGQQEWKVKHLLSAMLEMIVPQLGNSYKNIRDRLGSTLGSVFLFEMELPHLTQTYCPSRAQFITSLMPQLQVLVSQQSTSPTTEVARDAEGDTSMCEVNEEERSKAVRVFETTLRWLQTSLARMHYSAPPEVFQLLPLVCQLENESTDEELKKECMLTLACLAQALLKPDVIPYVLKVIQQIMNGQSWRSKQSVLEYLQVMVFCNLFAVMQSRELVGCIHDIVLNMMTNEQLEVREMASVTLGGFLHCELFTMDADLLDKFRSWANTRIRRRGGRVALDQAGALVRRHAGVLGLCAYIEAHPYDVTALMPDVLMMLSNHVNDPQPIQVTARKALSNFRRTHYDNWQDHKLMFTDDQLAILTDLLVSPSYYA</sequence>
<evidence type="ECO:0000313" key="14">
    <source>
        <dbReference type="RefSeq" id="XP_014668208.1"/>
    </source>
</evidence>
<evidence type="ECO:0000259" key="12">
    <source>
        <dbReference type="Pfam" id="PF23096"/>
    </source>
</evidence>
<keyword evidence="6" id="KW-0227">DNA damage</keyword>
<feature type="region of interest" description="Disordered" evidence="9">
    <location>
        <begin position="1144"/>
        <end position="1180"/>
    </location>
</feature>
<evidence type="ECO:0000256" key="8">
    <source>
        <dbReference type="ARBA" id="ARBA00023242"/>
    </source>
</evidence>
<keyword evidence="8" id="KW-0539">Nucleus</keyword>
<evidence type="ECO:0000256" key="9">
    <source>
        <dbReference type="SAM" id="MobiDB-lite"/>
    </source>
</evidence>
<keyword evidence="5" id="KW-0677">Repeat</keyword>
<keyword evidence="13" id="KW-1185">Reference proteome</keyword>
<feature type="domain" description="Proteasome activator Blm10 middle HEAT repeats region" evidence="11">
    <location>
        <begin position="671"/>
        <end position="737"/>
    </location>
</feature>
<proteinExistence type="inferred from homology"/>
<evidence type="ECO:0000256" key="2">
    <source>
        <dbReference type="ARBA" id="ARBA00004496"/>
    </source>
</evidence>
<dbReference type="GeneID" id="106809589"/>
<dbReference type="Pfam" id="PF16507">
    <property type="entry name" value="HEAT_PSME4_mid"/>
    <property type="match status" value="2"/>
</dbReference>
<reference evidence="14" key="1">
    <citation type="submission" date="2025-08" db="UniProtKB">
        <authorList>
            <consortium name="RefSeq"/>
        </authorList>
    </citation>
    <scope>IDENTIFICATION</scope>
</reference>
<comment type="subcellular location">
    <subcellularLocation>
        <location evidence="2">Cytoplasm</location>
    </subcellularLocation>
    <subcellularLocation>
        <location evidence="1">Nucleus speckle</location>
    </subcellularLocation>
</comment>
<dbReference type="Proteomes" id="UP000695022">
    <property type="component" value="Unplaced"/>
</dbReference>
<keyword evidence="4" id="KW-0963">Cytoplasm</keyword>
<evidence type="ECO:0000259" key="10">
    <source>
        <dbReference type="Pfam" id="PF11919"/>
    </source>
</evidence>
<dbReference type="InterPro" id="IPR035309">
    <property type="entry name" value="PSME4"/>
</dbReference>
<dbReference type="InterPro" id="IPR055455">
    <property type="entry name" value="HEAT_PSME4"/>
</dbReference>
<dbReference type="Pfam" id="PF23096">
    <property type="entry name" value="HEAT_PSME4"/>
    <property type="match status" value="1"/>
</dbReference>
<evidence type="ECO:0000256" key="5">
    <source>
        <dbReference type="ARBA" id="ARBA00022737"/>
    </source>
</evidence>
<feature type="domain" description="Proteasome activator complex subunit 4 C-terminal" evidence="10">
    <location>
        <begin position="1696"/>
        <end position="1782"/>
    </location>
</feature>
<dbReference type="PANTHER" id="PTHR32170:SF3">
    <property type="entry name" value="PROTEASOME ACTIVATOR COMPLEX SUBUNIT 4"/>
    <property type="match status" value="1"/>
</dbReference>
<comment type="similarity">
    <text evidence="3">Belongs to the BLM10 family.</text>
</comment>
<evidence type="ECO:0000259" key="11">
    <source>
        <dbReference type="Pfam" id="PF16507"/>
    </source>
</evidence>
<protein>
    <submittedName>
        <fullName evidence="14">Proteasome activator complex subunit 4-like</fullName>
    </submittedName>
</protein>
<evidence type="ECO:0000256" key="6">
    <source>
        <dbReference type="ARBA" id="ARBA00022763"/>
    </source>
</evidence>
<dbReference type="InterPro" id="IPR021843">
    <property type="entry name" value="PSME4_C"/>
</dbReference>
<keyword evidence="7" id="KW-0234">DNA repair</keyword>
<dbReference type="PANTHER" id="PTHR32170">
    <property type="entry name" value="PROTEASOME ACTIVATOR COMPLEX SUBUNIT 4"/>
    <property type="match status" value="1"/>
</dbReference>
<name>A0ABM1E7N7_PRICU</name>
<feature type="domain" description="Proteasome activator complex subunit 4-like HEAT repeat-like" evidence="12">
    <location>
        <begin position="1184"/>
        <end position="1409"/>
    </location>
</feature>
<dbReference type="RefSeq" id="XP_014668208.1">
    <property type="nucleotide sequence ID" value="XM_014812722.1"/>
</dbReference>
<dbReference type="InterPro" id="IPR011989">
    <property type="entry name" value="ARM-like"/>
</dbReference>
<organism evidence="13 14">
    <name type="scientific">Priapulus caudatus</name>
    <name type="common">Priapulid worm</name>
    <dbReference type="NCBI Taxonomy" id="37621"/>
    <lineage>
        <taxon>Eukaryota</taxon>
        <taxon>Metazoa</taxon>
        <taxon>Ecdysozoa</taxon>
        <taxon>Scalidophora</taxon>
        <taxon>Priapulida</taxon>
        <taxon>Priapulimorpha</taxon>
        <taxon>Priapulimorphida</taxon>
        <taxon>Priapulidae</taxon>
        <taxon>Priapulus</taxon>
    </lineage>
</organism>
<feature type="domain" description="Proteasome activator Blm10 middle HEAT repeats region" evidence="11">
    <location>
        <begin position="318"/>
        <end position="669"/>
    </location>
</feature>
<dbReference type="InterPro" id="IPR032430">
    <property type="entry name" value="Blm10_mid"/>
</dbReference>
<accession>A0ABM1E7N7</accession>
<evidence type="ECO:0000256" key="3">
    <source>
        <dbReference type="ARBA" id="ARBA00005739"/>
    </source>
</evidence>
<evidence type="ECO:0000256" key="1">
    <source>
        <dbReference type="ARBA" id="ARBA00004324"/>
    </source>
</evidence>
<evidence type="ECO:0000256" key="4">
    <source>
        <dbReference type="ARBA" id="ARBA00022490"/>
    </source>
</evidence>